<dbReference type="PANTHER" id="PTHR35024">
    <property type="entry name" value="HYPOTHETICAL CYTOSOLIC PROTEIN"/>
    <property type="match status" value="1"/>
</dbReference>
<dbReference type="Pfam" id="PF04519">
    <property type="entry name" value="Bactofilin"/>
    <property type="match status" value="1"/>
</dbReference>
<comment type="caution">
    <text evidence="2">The sequence shown here is derived from an EMBL/GenBank/DDBJ whole genome shotgun (WGS) entry which is preliminary data.</text>
</comment>
<protein>
    <submittedName>
        <fullName evidence="2">Polymer-forming cytoskeletal protein</fullName>
    </submittedName>
</protein>
<reference evidence="2 3" key="1">
    <citation type="submission" date="2022-01" db="EMBL/GenBank/DDBJ databases">
        <title>Whole genome-based taxonomy of the Shewanellaceae.</title>
        <authorList>
            <person name="Martin-Rodriguez A.J."/>
        </authorList>
    </citation>
    <scope>NUCLEOTIDE SEQUENCE [LARGE SCALE GENOMIC DNA]</scope>
    <source>
        <strain evidence="2 3">DSM 21332</strain>
    </source>
</reference>
<evidence type="ECO:0000313" key="3">
    <source>
        <dbReference type="Proteomes" id="UP001202831"/>
    </source>
</evidence>
<name>A0ABT0N522_9GAMM</name>
<dbReference type="InterPro" id="IPR007607">
    <property type="entry name" value="BacA/B"/>
</dbReference>
<evidence type="ECO:0000256" key="1">
    <source>
        <dbReference type="ARBA" id="ARBA00044755"/>
    </source>
</evidence>
<gene>
    <name evidence="2" type="ORF">L2725_05195</name>
</gene>
<proteinExistence type="inferred from homology"/>
<comment type="similarity">
    <text evidence="1">Belongs to the bactofilin family.</text>
</comment>
<evidence type="ECO:0000313" key="2">
    <source>
        <dbReference type="EMBL" id="MCL2913180.1"/>
    </source>
</evidence>
<organism evidence="2 3">
    <name type="scientific">Shewanella corallii</name>
    <dbReference type="NCBI Taxonomy" id="560080"/>
    <lineage>
        <taxon>Bacteria</taxon>
        <taxon>Pseudomonadati</taxon>
        <taxon>Pseudomonadota</taxon>
        <taxon>Gammaproteobacteria</taxon>
        <taxon>Alteromonadales</taxon>
        <taxon>Shewanellaceae</taxon>
        <taxon>Shewanella</taxon>
    </lineage>
</organism>
<accession>A0ABT0N522</accession>
<dbReference type="RefSeq" id="WP_115134843.1">
    <property type="nucleotide sequence ID" value="NZ_JAKIKT010000001.1"/>
</dbReference>
<dbReference type="Proteomes" id="UP001202831">
    <property type="component" value="Unassembled WGS sequence"/>
</dbReference>
<dbReference type="PANTHER" id="PTHR35024:SF4">
    <property type="entry name" value="POLYMER-FORMING CYTOSKELETAL PROTEIN"/>
    <property type="match status" value="1"/>
</dbReference>
<sequence>MFGKKKSQAGLTYIAQGTKITGESQFSGDALVGGEIHGTVQSESSITIEPQGLINGEVACREIKISGYFKGKLQCEKLTITGSGTVEGEVASSQMEIFEGGQFIGVRVKEQTELLQNPNLVDEQKLQQIMDLDKAQA</sequence>
<dbReference type="EMBL" id="JAKIKT010000001">
    <property type="protein sequence ID" value="MCL2913180.1"/>
    <property type="molecule type" value="Genomic_DNA"/>
</dbReference>
<keyword evidence="3" id="KW-1185">Reference proteome</keyword>